<dbReference type="EMBL" id="SPRV01000045">
    <property type="protein sequence ID" value="TIC60194.1"/>
    <property type="molecule type" value="Genomic_DNA"/>
</dbReference>
<reference evidence="6 7" key="1">
    <citation type="submission" date="2019-03" db="EMBL/GenBank/DDBJ databases">
        <title>Sequencing 25 genomes of Wallemia mellicola.</title>
        <authorList>
            <person name="Gostincar C."/>
        </authorList>
    </citation>
    <scope>NUCLEOTIDE SEQUENCE [LARGE SCALE GENOMIC DNA]</scope>
    <source>
        <strain evidence="5 7">EXF-1274</strain>
        <strain evidence="4 6">EXF-1277</strain>
    </source>
</reference>
<dbReference type="Proteomes" id="UP000309601">
    <property type="component" value="Unassembled WGS sequence"/>
</dbReference>
<sequence length="509" mass="56967">MVNSHRDAFFKNPSVVIQQLYEKHGLDSIEDKLIDEFNNLVNLPTDIDSIPELESADFGTLVRWTAMVQDTGYGTEMYISTSSNDKCLVYGANQNEDVQFDNDQDDFSRIRERTNIYAVEIPGNNNESKPIKEDLLGGPSHKFPLQDRNNKLGVLLKLYDNDSGGSLRPATVYEFVGILGKSALPRTLDSIEEDNVQETIVPSLHVLYSQQVDNKPSSVVVEKDVGEHIITWLADEVLGGDKLAAHYLLLSLVSKTQSRKAGSPIGTLPITLSLPENENTSELKIVKAIEALTNLSVYLALSIDKLNERRLYPHSNGDDLNSGSLQVSPSTCLIFDERHLGQGTLKDTGVRNVHSIQNVIQSQKLEYNFPFSAFPFETDLITVILTDHSKSIIPGTIHINVKPTSDNYYGELSIPKHIKLWKEFILQSRQKQVTIPDEVSSIIQQSFVDERQAHKQNGGTGEGTSSDDLGRRITMARLLTSLDDGESNTMNNDHWNLITKLEKEREERC</sequence>
<dbReference type="GO" id="GO:0003682">
    <property type="term" value="F:chromatin binding"/>
    <property type="evidence" value="ECO:0007669"/>
    <property type="project" value="TreeGrafter"/>
</dbReference>
<gene>
    <name evidence="5" type="ORF">E3Q02_03541</name>
    <name evidence="4" type="ORF">E3Q03_03368</name>
</gene>
<accession>A0AB38MSS0</accession>
<comment type="caution">
    <text evidence="5">The sequence shown here is derived from an EMBL/GenBank/DDBJ whole genome shotgun (WGS) entry which is preliminary data.</text>
</comment>
<evidence type="ECO:0000313" key="4">
    <source>
        <dbReference type="EMBL" id="TIC60194.1"/>
    </source>
</evidence>
<dbReference type="Proteomes" id="UP000305362">
    <property type="component" value="Unassembled WGS sequence"/>
</dbReference>
<dbReference type="InterPro" id="IPR019140">
    <property type="entry name" value="MCM_complex-bd"/>
</dbReference>
<evidence type="ECO:0000313" key="6">
    <source>
        <dbReference type="Proteomes" id="UP000305362"/>
    </source>
</evidence>
<protein>
    <submittedName>
        <fullName evidence="5">Uncharacterized protein</fullName>
    </submittedName>
</protein>
<dbReference type="GO" id="GO:0005634">
    <property type="term" value="C:nucleus"/>
    <property type="evidence" value="ECO:0007669"/>
    <property type="project" value="UniProtKB-SubCell"/>
</dbReference>
<organism evidence="5 7">
    <name type="scientific">Wallemia mellicola</name>
    <dbReference type="NCBI Taxonomy" id="1708541"/>
    <lineage>
        <taxon>Eukaryota</taxon>
        <taxon>Fungi</taxon>
        <taxon>Dikarya</taxon>
        <taxon>Basidiomycota</taxon>
        <taxon>Wallemiomycotina</taxon>
        <taxon>Wallemiomycetes</taxon>
        <taxon>Wallemiales</taxon>
        <taxon>Wallemiaceae</taxon>
        <taxon>Wallemia</taxon>
    </lineage>
</organism>
<dbReference type="EMBL" id="SPRW01000048">
    <property type="protein sequence ID" value="TIC62338.1"/>
    <property type="molecule type" value="Genomic_DNA"/>
</dbReference>
<proteinExistence type="predicted"/>
<dbReference type="Pfam" id="PF09739">
    <property type="entry name" value="MCM_bind"/>
    <property type="match status" value="1"/>
</dbReference>
<feature type="region of interest" description="Disordered" evidence="3">
    <location>
        <begin position="451"/>
        <end position="470"/>
    </location>
</feature>
<keyword evidence="2" id="KW-0539">Nucleus</keyword>
<evidence type="ECO:0000256" key="1">
    <source>
        <dbReference type="ARBA" id="ARBA00004123"/>
    </source>
</evidence>
<evidence type="ECO:0000313" key="5">
    <source>
        <dbReference type="EMBL" id="TIC62338.1"/>
    </source>
</evidence>
<dbReference type="PANTHER" id="PTHR13489">
    <property type="entry name" value="MINI-CHROMOSOME MAINTENANCE COMPLEX-BINDING PROTEIN"/>
    <property type="match status" value="1"/>
</dbReference>
<evidence type="ECO:0000313" key="7">
    <source>
        <dbReference type="Proteomes" id="UP000309601"/>
    </source>
</evidence>
<name>A0AB38MSS0_9BASI</name>
<evidence type="ECO:0000256" key="3">
    <source>
        <dbReference type="SAM" id="MobiDB-lite"/>
    </source>
</evidence>
<dbReference type="GO" id="GO:0006261">
    <property type="term" value="P:DNA-templated DNA replication"/>
    <property type="evidence" value="ECO:0007669"/>
    <property type="project" value="TreeGrafter"/>
</dbReference>
<comment type="subcellular location">
    <subcellularLocation>
        <location evidence="1">Nucleus</location>
    </subcellularLocation>
</comment>
<dbReference type="AlphaFoldDB" id="A0AB38MSS0"/>
<dbReference type="PANTHER" id="PTHR13489:SF0">
    <property type="entry name" value="MINI-CHROMOSOME MAINTENANCE COMPLEX-BINDING PROTEIN"/>
    <property type="match status" value="1"/>
</dbReference>
<evidence type="ECO:0000256" key="2">
    <source>
        <dbReference type="ARBA" id="ARBA00023242"/>
    </source>
</evidence>